<keyword evidence="3" id="KW-0378">Hydrolase</keyword>
<dbReference type="SUPFAM" id="SSF50494">
    <property type="entry name" value="Trypsin-like serine proteases"/>
    <property type="match status" value="1"/>
</dbReference>
<dbReference type="SMART" id="SM00020">
    <property type="entry name" value="Tryp_SPc"/>
    <property type="match status" value="1"/>
</dbReference>
<evidence type="ECO:0000256" key="1">
    <source>
        <dbReference type="ARBA" id="ARBA00007664"/>
    </source>
</evidence>
<dbReference type="AlphaFoldDB" id="A0A1B0AMK2"/>
<evidence type="ECO:0000256" key="2">
    <source>
        <dbReference type="ARBA" id="ARBA00022670"/>
    </source>
</evidence>
<dbReference type="PANTHER" id="PTHR24276">
    <property type="entry name" value="POLYSERASE-RELATED"/>
    <property type="match status" value="1"/>
</dbReference>
<sequence>MYKLLSLLAALVSVCGASRSCNVQFDLNGCISSGNITNARSFPYRVSILHVTNRFRGTGVIYNRNIIITAAHVVSGVTPSELKVRAGSSSWNKDGILIQVVRYHLHAKFNPKNRAHDIALIQLVNNFIYNTQIKPIPLAIPLRVNATGYYTSAASALGWCPTDKTANNKDPFSLISASSALMNPNECHFALVDSSFNEVPIICAEIPTNDACIVDYGAPLVSDGSLLGLGVKNAICVSGKCVALYTNVSYFQDWIHATAKVMN</sequence>
<dbReference type="STRING" id="67801.A0A1B0AMK2"/>
<dbReference type="InterPro" id="IPR043504">
    <property type="entry name" value="Peptidase_S1_PA_chymotrypsin"/>
</dbReference>
<reference evidence="12" key="1">
    <citation type="submission" date="2015-01" db="EMBL/GenBank/DDBJ databases">
        <authorList>
            <person name="Aksoy S."/>
            <person name="Warren W."/>
            <person name="Wilson R.K."/>
        </authorList>
    </citation>
    <scope>NUCLEOTIDE SEQUENCE [LARGE SCALE GENOMIC DNA]</scope>
    <source>
        <strain evidence="12">IAEA</strain>
    </source>
</reference>
<evidence type="ECO:0000256" key="5">
    <source>
        <dbReference type="ARBA" id="ARBA00023157"/>
    </source>
</evidence>
<organism evidence="11 12">
    <name type="scientific">Glossina palpalis gambiensis</name>
    <dbReference type="NCBI Taxonomy" id="67801"/>
    <lineage>
        <taxon>Eukaryota</taxon>
        <taxon>Metazoa</taxon>
        <taxon>Ecdysozoa</taxon>
        <taxon>Arthropoda</taxon>
        <taxon>Hexapoda</taxon>
        <taxon>Insecta</taxon>
        <taxon>Pterygota</taxon>
        <taxon>Neoptera</taxon>
        <taxon>Endopterygota</taxon>
        <taxon>Diptera</taxon>
        <taxon>Brachycera</taxon>
        <taxon>Muscomorpha</taxon>
        <taxon>Hippoboscoidea</taxon>
        <taxon>Glossinidae</taxon>
        <taxon>Glossina</taxon>
    </lineage>
</organism>
<dbReference type="PANTHER" id="PTHR24276:SF91">
    <property type="entry name" value="AT26814P-RELATED"/>
    <property type="match status" value="1"/>
</dbReference>
<comment type="function">
    <text evidence="6">Protein with lectin and protease activity involved in the establishment of trypanosome infections in tsetse flies. Binds D-glucosamine and agglutinates bloodstream-form trypanosomes and rabbit red blood cells. Capable of inducing transformation of bloodstream-form trypanosomes into procyclic (midgut) forms in vitro.</text>
</comment>
<evidence type="ECO:0000256" key="3">
    <source>
        <dbReference type="ARBA" id="ARBA00022801"/>
    </source>
</evidence>
<keyword evidence="2" id="KW-0645">Protease</keyword>
<dbReference type="GO" id="GO:0004252">
    <property type="term" value="F:serine-type endopeptidase activity"/>
    <property type="evidence" value="ECO:0007669"/>
    <property type="project" value="InterPro"/>
</dbReference>
<dbReference type="InterPro" id="IPR001314">
    <property type="entry name" value="Peptidase_S1A"/>
</dbReference>
<dbReference type="GO" id="GO:0006508">
    <property type="term" value="P:proteolysis"/>
    <property type="evidence" value="ECO:0007669"/>
    <property type="project" value="UniProtKB-KW"/>
</dbReference>
<dbReference type="PROSITE" id="PS50240">
    <property type="entry name" value="TRYPSIN_DOM"/>
    <property type="match status" value="1"/>
</dbReference>
<dbReference type="PRINTS" id="PR00722">
    <property type="entry name" value="CHYMOTRYPSIN"/>
</dbReference>
<keyword evidence="9" id="KW-0732">Signal</keyword>
<proteinExistence type="inferred from homology"/>
<dbReference type="EnsemblMetazoa" id="GPPI001886-RA">
    <property type="protein sequence ID" value="GPPI001886-PA"/>
    <property type="gene ID" value="GPPI001886"/>
</dbReference>
<evidence type="ECO:0000256" key="8">
    <source>
        <dbReference type="ARBA" id="ARBA00077177"/>
    </source>
</evidence>
<feature type="domain" description="Peptidase S1" evidence="10">
    <location>
        <begin position="31"/>
        <end position="260"/>
    </location>
</feature>
<evidence type="ECO:0000256" key="9">
    <source>
        <dbReference type="SAM" id="SignalP"/>
    </source>
</evidence>
<evidence type="ECO:0000259" key="10">
    <source>
        <dbReference type="PROSITE" id="PS50240"/>
    </source>
</evidence>
<accession>A0A1B0AMK2</accession>
<feature type="signal peptide" evidence="9">
    <location>
        <begin position="1"/>
        <end position="17"/>
    </location>
</feature>
<keyword evidence="12" id="KW-1185">Reference proteome</keyword>
<dbReference type="InterPro" id="IPR001254">
    <property type="entry name" value="Trypsin_dom"/>
</dbReference>
<name>A0A1B0AMK2_9MUSC</name>
<comment type="similarity">
    <text evidence="1">Belongs to the peptidase S1 family.</text>
</comment>
<protein>
    <recommendedName>
        <fullName evidence="7">Lectizyme</fullName>
    </recommendedName>
    <alternativeName>
        <fullName evidence="8">Proteolytic lectin</fullName>
    </alternativeName>
</protein>
<dbReference type="InterPro" id="IPR050430">
    <property type="entry name" value="Peptidase_S1"/>
</dbReference>
<dbReference type="FunFam" id="2.40.10.10:FF:000068">
    <property type="entry name" value="transmembrane protease serine 2"/>
    <property type="match status" value="1"/>
</dbReference>
<dbReference type="Pfam" id="PF00089">
    <property type="entry name" value="Trypsin"/>
    <property type="match status" value="1"/>
</dbReference>
<evidence type="ECO:0000256" key="6">
    <source>
        <dbReference type="ARBA" id="ARBA00057221"/>
    </source>
</evidence>
<dbReference type="InterPro" id="IPR009003">
    <property type="entry name" value="Peptidase_S1_PA"/>
</dbReference>
<keyword evidence="4" id="KW-0720">Serine protease</keyword>
<dbReference type="Gene3D" id="2.40.10.10">
    <property type="entry name" value="Trypsin-like serine proteases"/>
    <property type="match status" value="1"/>
</dbReference>
<reference evidence="11" key="2">
    <citation type="submission" date="2020-05" db="UniProtKB">
        <authorList>
            <consortium name="EnsemblMetazoa"/>
        </authorList>
    </citation>
    <scope>IDENTIFICATION</scope>
    <source>
        <strain evidence="11">IAEA</strain>
    </source>
</reference>
<evidence type="ECO:0000256" key="4">
    <source>
        <dbReference type="ARBA" id="ARBA00022825"/>
    </source>
</evidence>
<dbReference type="VEuPathDB" id="VectorBase:GPPI001886"/>
<evidence type="ECO:0000256" key="7">
    <source>
        <dbReference type="ARBA" id="ARBA00067663"/>
    </source>
</evidence>
<dbReference type="EMBL" id="JXJN01000480">
    <property type="status" value="NOT_ANNOTATED_CDS"/>
    <property type="molecule type" value="Genomic_DNA"/>
</dbReference>
<evidence type="ECO:0000313" key="12">
    <source>
        <dbReference type="Proteomes" id="UP000092460"/>
    </source>
</evidence>
<evidence type="ECO:0000313" key="11">
    <source>
        <dbReference type="EnsemblMetazoa" id="GPPI001886-PA"/>
    </source>
</evidence>
<feature type="chain" id="PRO_5008403996" description="Lectizyme" evidence="9">
    <location>
        <begin position="18"/>
        <end position="263"/>
    </location>
</feature>
<keyword evidence="5" id="KW-1015">Disulfide bond</keyword>
<dbReference type="Proteomes" id="UP000092460">
    <property type="component" value="Unassembled WGS sequence"/>
</dbReference>